<evidence type="ECO:0000313" key="6">
    <source>
        <dbReference type="EMBL" id="CAA9314050.1"/>
    </source>
</evidence>
<gene>
    <name evidence="6" type="ORF">AVDCRST_MAG40-1141</name>
</gene>
<feature type="non-terminal residue" evidence="6">
    <location>
        <position position="1"/>
    </location>
</feature>
<dbReference type="InterPro" id="IPR025944">
    <property type="entry name" value="Sigma_54_int_dom_CS"/>
</dbReference>
<dbReference type="Gene3D" id="3.40.50.300">
    <property type="entry name" value="P-loop containing nucleotide triphosphate hydrolases"/>
    <property type="match status" value="1"/>
</dbReference>
<dbReference type="Gene3D" id="1.10.10.60">
    <property type="entry name" value="Homeodomain-like"/>
    <property type="match status" value="1"/>
</dbReference>
<dbReference type="InterPro" id="IPR027417">
    <property type="entry name" value="P-loop_NTPase"/>
</dbReference>
<keyword evidence="2" id="KW-0067">ATP-binding</keyword>
<keyword evidence="4" id="KW-0804">Transcription</keyword>
<dbReference type="AlphaFoldDB" id="A0A6J4KSY7"/>
<dbReference type="PRINTS" id="PR01590">
    <property type="entry name" value="HTHFIS"/>
</dbReference>
<dbReference type="PANTHER" id="PTHR32071">
    <property type="entry name" value="TRANSCRIPTIONAL REGULATORY PROTEIN"/>
    <property type="match status" value="1"/>
</dbReference>
<dbReference type="Pfam" id="PF25601">
    <property type="entry name" value="AAA_lid_14"/>
    <property type="match status" value="1"/>
</dbReference>
<dbReference type="SUPFAM" id="SSF46689">
    <property type="entry name" value="Homeodomain-like"/>
    <property type="match status" value="1"/>
</dbReference>
<dbReference type="PANTHER" id="PTHR32071:SF100">
    <property type="entry name" value="RESPONSE REGULATOR PROTEIN PILR"/>
    <property type="match status" value="1"/>
</dbReference>
<proteinExistence type="predicted"/>
<dbReference type="GO" id="GO:0043565">
    <property type="term" value="F:sequence-specific DNA binding"/>
    <property type="evidence" value="ECO:0007669"/>
    <property type="project" value="InterPro"/>
</dbReference>
<evidence type="ECO:0000256" key="1">
    <source>
        <dbReference type="ARBA" id="ARBA00022741"/>
    </source>
</evidence>
<evidence type="ECO:0000259" key="5">
    <source>
        <dbReference type="PROSITE" id="PS50045"/>
    </source>
</evidence>
<dbReference type="EMBL" id="CADCTX010000341">
    <property type="protein sequence ID" value="CAA9314050.1"/>
    <property type="molecule type" value="Genomic_DNA"/>
</dbReference>
<dbReference type="Pfam" id="PF02954">
    <property type="entry name" value="HTH_8"/>
    <property type="match status" value="1"/>
</dbReference>
<keyword evidence="3" id="KW-0805">Transcription regulation</keyword>
<reference evidence="6" key="1">
    <citation type="submission" date="2020-02" db="EMBL/GenBank/DDBJ databases">
        <authorList>
            <person name="Meier V. D."/>
        </authorList>
    </citation>
    <scope>NUCLEOTIDE SEQUENCE</scope>
    <source>
        <strain evidence="6">AVDCRST_MAG40</strain>
    </source>
</reference>
<evidence type="ECO:0000256" key="3">
    <source>
        <dbReference type="ARBA" id="ARBA00023015"/>
    </source>
</evidence>
<evidence type="ECO:0000256" key="4">
    <source>
        <dbReference type="ARBA" id="ARBA00023163"/>
    </source>
</evidence>
<dbReference type="InterPro" id="IPR002197">
    <property type="entry name" value="HTH_Fis"/>
</dbReference>
<dbReference type="GO" id="GO:0006355">
    <property type="term" value="P:regulation of DNA-templated transcription"/>
    <property type="evidence" value="ECO:0007669"/>
    <property type="project" value="InterPro"/>
</dbReference>
<evidence type="ECO:0000256" key="2">
    <source>
        <dbReference type="ARBA" id="ARBA00022840"/>
    </source>
</evidence>
<accession>A0A6J4KSY7</accession>
<keyword evidence="1" id="KW-0547">Nucleotide-binding</keyword>
<dbReference type="GO" id="GO:0005524">
    <property type="term" value="F:ATP binding"/>
    <property type="evidence" value="ECO:0007669"/>
    <property type="project" value="UniProtKB-KW"/>
</dbReference>
<name>A0A6J4KSY7_9BACT</name>
<dbReference type="PROSITE" id="PS50045">
    <property type="entry name" value="SIGMA54_INTERACT_4"/>
    <property type="match status" value="1"/>
</dbReference>
<dbReference type="Gene3D" id="1.10.8.60">
    <property type="match status" value="1"/>
</dbReference>
<dbReference type="InterPro" id="IPR002078">
    <property type="entry name" value="Sigma_54_int"/>
</dbReference>
<dbReference type="SUPFAM" id="SSF52540">
    <property type="entry name" value="P-loop containing nucleoside triphosphate hydrolases"/>
    <property type="match status" value="1"/>
</dbReference>
<feature type="domain" description="Sigma-54 factor interaction" evidence="5">
    <location>
        <begin position="1"/>
        <end position="122"/>
    </location>
</feature>
<sequence length="198" mass="21415">ELAELAGDVQPKLLKAIEERTFRRLGGTTELRSDARLLCATHQPLAQLVQERRFRADLYYRLQVLTITLPPLRERTAELPALAERFLPRGATLTAAARAALAEYPWPGNIRELKNALWRAAILADGAPIAPEHLGLGSLGIPEPAAGAAGTLTLEASEREAIERALAATGGNKVRAAQRLGIARSTLNEKLKRYGVGS</sequence>
<dbReference type="InterPro" id="IPR009057">
    <property type="entry name" value="Homeodomain-like_sf"/>
</dbReference>
<protein>
    <submittedName>
        <fullName evidence="6">Response regulator of zinc sigma-54-dependent two-component system</fullName>
    </submittedName>
</protein>
<dbReference type="InterPro" id="IPR058031">
    <property type="entry name" value="AAA_lid_NorR"/>
</dbReference>
<organism evidence="6">
    <name type="scientific">uncultured Gemmatimonadaceae bacterium</name>
    <dbReference type="NCBI Taxonomy" id="246130"/>
    <lineage>
        <taxon>Bacteria</taxon>
        <taxon>Pseudomonadati</taxon>
        <taxon>Gemmatimonadota</taxon>
        <taxon>Gemmatimonadia</taxon>
        <taxon>Gemmatimonadales</taxon>
        <taxon>Gemmatimonadaceae</taxon>
        <taxon>environmental samples</taxon>
    </lineage>
</organism>
<dbReference type="PROSITE" id="PS00688">
    <property type="entry name" value="SIGMA54_INTERACT_3"/>
    <property type="match status" value="1"/>
</dbReference>
<dbReference type="Pfam" id="PF00158">
    <property type="entry name" value="Sigma54_activat"/>
    <property type="match status" value="1"/>
</dbReference>